<gene>
    <name evidence="3" type="ORF">E2493_06360</name>
</gene>
<dbReference type="EMBL" id="SPDV01000009">
    <property type="protein sequence ID" value="TFI59144.1"/>
    <property type="molecule type" value="Genomic_DNA"/>
</dbReference>
<protein>
    <submittedName>
        <fullName evidence="3">Uncharacterized protein</fullName>
    </submittedName>
</protein>
<dbReference type="Proteomes" id="UP000298213">
    <property type="component" value="Unassembled WGS sequence"/>
</dbReference>
<proteinExistence type="predicted"/>
<evidence type="ECO:0000313" key="3">
    <source>
        <dbReference type="EMBL" id="TFI59144.1"/>
    </source>
</evidence>
<evidence type="ECO:0000313" key="4">
    <source>
        <dbReference type="Proteomes" id="UP000298213"/>
    </source>
</evidence>
<dbReference type="OrthoDB" id="9958417at2"/>
<keyword evidence="4" id="KW-1185">Reference proteome</keyword>
<organism evidence="3 4">
    <name type="scientific">Sphingomonas parva</name>
    <dbReference type="NCBI Taxonomy" id="2555898"/>
    <lineage>
        <taxon>Bacteria</taxon>
        <taxon>Pseudomonadati</taxon>
        <taxon>Pseudomonadota</taxon>
        <taxon>Alphaproteobacteria</taxon>
        <taxon>Sphingomonadales</taxon>
        <taxon>Sphingomonadaceae</taxon>
        <taxon>Sphingomonas</taxon>
    </lineage>
</organism>
<sequence length="89" mass="8804">MSHIPNSAMPHAAPKHSNEEQQTSRKSGLGAQAGKVAELARGNPKTAIAAGAAVVAGLAAAAAIPLVRGRKASGETANAGKSKKSKQPA</sequence>
<dbReference type="AlphaFoldDB" id="A0A4Y8ZTA4"/>
<keyword evidence="2" id="KW-1133">Transmembrane helix</keyword>
<evidence type="ECO:0000256" key="2">
    <source>
        <dbReference type="SAM" id="Phobius"/>
    </source>
</evidence>
<reference evidence="3 4" key="1">
    <citation type="submission" date="2019-03" db="EMBL/GenBank/DDBJ databases">
        <title>Genome sequence of Sphingomonas sp. 17J27-24.</title>
        <authorList>
            <person name="Kim M."/>
            <person name="Maeng S."/>
            <person name="Sathiyaraj S."/>
        </authorList>
    </citation>
    <scope>NUCLEOTIDE SEQUENCE [LARGE SCALE GENOMIC DNA]</scope>
    <source>
        <strain evidence="3 4">17J27-24</strain>
    </source>
</reference>
<feature type="region of interest" description="Disordered" evidence="1">
    <location>
        <begin position="1"/>
        <end position="37"/>
    </location>
</feature>
<keyword evidence="2" id="KW-0812">Transmembrane</keyword>
<feature type="region of interest" description="Disordered" evidence="1">
    <location>
        <begin position="66"/>
        <end position="89"/>
    </location>
</feature>
<accession>A0A4Y8ZTA4</accession>
<dbReference type="RefSeq" id="WP_135084882.1">
    <property type="nucleotide sequence ID" value="NZ_SPDV01000009.1"/>
</dbReference>
<name>A0A4Y8ZTA4_9SPHN</name>
<keyword evidence="2" id="KW-0472">Membrane</keyword>
<feature type="transmembrane region" description="Helical" evidence="2">
    <location>
        <begin position="47"/>
        <end position="67"/>
    </location>
</feature>
<evidence type="ECO:0000256" key="1">
    <source>
        <dbReference type="SAM" id="MobiDB-lite"/>
    </source>
</evidence>
<comment type="caution">
    <text evidence="3">The sequence shown here is derived from an EMBL/GenBank/DDBJ whole genome shotgun (WGS) entry which is preliminary data.</text>
</comment>